<dbReference type="EMBL" id="JAYMYQ010000004">
    <property type="protein sequence ID" value="KAK7336539.1"/>
    <property type="molecule type" value="Genomic_DNA"/>
</dbReference>
<evidence type="ECO:0000313" key="1">
    <source>
        <dbReference type="EMBL" id="KAK7336539.1"/>
    </source>
</evidence>
<dbReference type="Proteomes" id="UP001367508">
    <property type="component" value="Unassembled WGS sequence"/>
</dbReference>
<organism evidence="1 2">
    <name type="scientific">Canavalia gladiata</name>
    <name type="common">Sword bean</name>
    <name type="synonym">Dolichos gladiatus</name>
    <dbReference type="NCBI Taxonomy" id="3824"/>
    <lineage>
        <taxon>Eukaryota</taxon>
        <taxon>Viridiplantae</taxon>
        <taxon>Streptophyta</taxon>
        <taxon>Embryophyta</taxon>
        <taxon>Tracheophyta</taxon>
        <taxon>Spermatophyta</taxon>
        <taxon>Magnoliopsida</taxon>
        <taxon>eudicotyledons</taxon>
        <taxon>Gunneridae</taxon>
        <taxon>Pentapetalae</taxon>
        <taxon>rosids</taxon>
        <taxon>fabids</taxon>
        <taxon>Fabales</taxon>
        <taxon>Fabaceae</taxon>
        <taxon>Papilionoideae</taxon>
        <taxon>50 kb inversion clade</taxon>
        <taxon>NPAAA clade</taxon>
        <taxon>indigoferoid/millettioid clade</taxon>
        <taxon>Phaseoleae</taxon>
        <taxon>Canavalia</taxon>
    </lineage>
</organism>
<sequence length="68" mass="7696">MEITLPNSSSLFLFSTVRSSSYFPPLERPVRLIGCLDAAILFTIQWHCFTHKSNILLTLMILNKAQVA</sequence>
<name>A0AAN9LIF7_CANGL</name>
<evidence type="ECO:0000313" key="2">
    <source>
        <dbReference type="Proteomes" id="UP001367508"/>
    </source>
</evidence>
<keyword evidence="2" id="KW-1185">Reference proteome</keyword>
<comment type="caution">
    <text evidence="1">The sequence shown here is derived from an EMBL/GenBank/DDBJ whole genome shotgun (WGS) entry which is preliminary data.</text>
</comment>
<proteinExistence type="predicted"/>
<gene>
    <name evidence="1" type="ORF">VNO77_17082</name>
</gene>
<accession>A0AAN9LIF7</accession>
<dbReference type="AlphaFoldDB" id="A0AAN9LIF7"/>
<protein>
    <submittedName>
        <fullName evidence="1">Uncharacterized protein</fullName>
    </submittedName>
</protein>
<reference evidence="1 2" key="1">
    <citation type="submission" date="2024-01" db="EMBL/GenBank/DDBJ databases">
        <title>The genomes of 5 underutilized Papilionoideae crops provide insights into root nodulation and disease resistanc.</title>
        <authorList>
            <person name="Jiang F."/>
        </authorList>
    </citation>
    <scope>NUCLEOTIDE SEQUENCE [LARGE SCALE GENOMIC DNA]</scope>
    <source>
        <strain evidence="1">LVBAO_FW01</strain>
        <tissue evidence="1">Leaves</tissue>
    </source>
</reference>